<comment type="similarity">
    <text evidence="1">Belongs to the 'GDXG' lipolytic enzyme family.</text>
</comment>
<dbReference type="Gene3D" id="3.40.50.1820">
    <property type="entry name" value="alpha/beta hydrolase"/>
    <property type="match status" value="1"/>
</dbReference>
<gene>
    <name evidence="5" type="ORF">SAMN05421753_110100</name>
</gene>
<keyword evidence="6" id="KW-1185">Reference proteome</keyword>
<keyword evidence="2" id="KW-0378">Hydrolase</keyword>
<dbReference type="AlphaFoldDB" id="A0A1I3J900"/>
<dbReference type="PANTHER" id="PTHR48081:SF30">
    <property type="entry name" value="ACETYL-HYDROLASE LIPR-RELATED"/>
    <property type="match status" value="1"/>
</dbReference>
<accession>A0A1I3J900</accession>
<dbReference type="RefSeq" id="WP_245764614.1">
    <property type="nucleotide sequence ID" value="NZ_FOQD01000010.1"/>
</dbReference>
<sequence length="304" mass="33282">MIKSLRAMIAGGVLVFSFATAALSQNPAPTQANVPYGPHPLQVLDFYKAESAQPTPLLFFIHGGGWMNGDKANPDFLAQALKSGMSVVSINYRLIPDAISAGIKPAVKAPLEDAALALQFVRSKAKDWNIDKNRIAALGGSAGGFSSLWLAYHDDMAKSDDPDPVRRESTRVRCVMGFVPQTTLDPVLAREWIPNNMYGNHAFALPSYDEFIAQREKLQPWIAEYSPLSLVSPDDPPTYIYYDSVPAMGQPQKDPPHSANLGVRLSEALTKAGVECEFNYIGSTGIKHPDIFSFFVDQLQPKKK</sequence>
<evidence type="ECO:0000313" key="6">
    <source>
        <dbReference type="Proteomes" id="UP000199518"/>
    </source>
</evidence>
<dbReference type="InterPro" id="IPR049492">
    <property type="entry name" value="BD-FAE-like_dom"/>
</dbReference>
<feature type="domain" description="BD-FAE-like" evidence="4">
    <location>
        <begin position="44"/>
        <end position="241"/>
    </location>
</feature>
<dbReference type="InterPro" id="IPR050300">
    <property type="entry name" value="GDXG_lipolytic_enzyme"/>
</dbReference>
<evidence type="ECO:0000259" key="4">
    <source>
        <dbReference type="Pfam" id="PF20434"/>
    </source>
</evidence>
<evidence type="ECO:0000313" key="5">
    <source>
        <dbReference type="EMBL" id="SFI56794.1"/>
    </source>
</evidence>
<dbReference type="GO" id="GO:0004806">
    <property type="term" value="F:triacylglycerol lipase activity"/>
    <property type="evidence" value="ECO:0007669"/>
    <property type="project" value="TreeGrafter"/>
</dbReference>
<dbReference type="InterPro" id="IPR029058">
    <property type="entry name" value="AB_hydrolase_fold"/>
</dbReference>
<name>A0A1I3J900_9PLAN</name>
<dbReference type="SUPFAM" id="SSF53474">
    <property type="entry name" value="alpha/beta-Hydrolases"/>
    <property type="match status" value="1"/>
</dbReference>
<protein>
    <submittedName>
        <fullName evidence="5">Acetyl esterase/lipase</fullName>
    </submittedName>
</protein>
<keyword evidence="3" id="KW-0732">Signal</keyword>
<feature type="chain" id="PRO_5011670307" evidence="3">
    <location>
        <begin position="22"/>
        <end position="304"/>
    </location>
</feature>
<proteinExistence type="inferred from homology"/>
<feature type="signal peptide" evidence="3">
    <location>
        <begin position="1"/>
        <end position="21"/>
    </location>
</feature>
<dbReference type="STRING" id="1576369.SAMN05421753_110100"/>
<evidence type="ECO:0000256" key="2">
    <source>
        <dbReference type="ARBA" id="ARBA00022801"/>
    </source>
</evidence>
<dbReference type="EMBL" id="FOQD01000010">
    <property type="protein sequence ID" value="SFI56794.1"/>
    <property type="molecule type" value="Genomic_DNA"/>
</dbReference>
<reference evidence="6" key="1">
    <citation type="submission" date="2016-10" db="EMBL/GenBank/DDBJ databases">
        <authorList>
            <person name="Varghese N."/>
            <person name="Submissions S."/>
        </authorList>
    </citation>
    <scope>NUCLEOTIDE SEQUENCE [LARGE SCALE GENOMIC DNA]</scope>
    <source>
        <strain evidence="6">DSM 26348</strain>
    </source>
</reference>
<dbReference type="Proteomes" id="UP000199518">
    <property type="component" value="Unassembled WGS sequence"/>
</dbReference>
<organism evidence="5 6">
    <name type="scientific">Planctomicrobium piriforme</name>
    <dbReference type="NCBI Taxonomy" id="1576369"/>
    <lineage>
        <taxon>Bacteria</taxon>
        <taxon>Pseudomonadati</taxon>
        <taxon>Planctomycetota</taxon>
        <taxon>Planctomycetia</taxon>
        <taxon>Planctomycetales</taxon>
        <taxon>Planctomycetaceae</taxon>
        <taxon>Planctomicrobium</taxon>
    </lineage>
</organism>
<evidence type="ECO:0000256" key="1">
    <source>
        <dbReference type="ARBA" id="ARBA00010515"/>
    </source>
</evidence>
<dbReference type="PANTHER" id="PTHR48081">
    <property type="entry name" value="AB HYDROLASE SUPERFAMILY PROTEIN C4A8.06C"/>
    <property type="match status" value="1"/>
</dbReference>
<evidence type="ECO:0000256" key="3">
    <source>
        <dbReference type="SAM" id="SignalP"/>
    </source>
</evidence>
<dbReference type="Pfam" id="PF20434">
    <property type="entry name" value="BD-FAE"/>
    <property type="match status" value="1"/>
</dbReference>